<dbReference type="AlphaFoldDB" id="A0A919RMG8"/>
<name>A0A919RMG8_9ACTN</name>
<reference evidence="3" key="1">
    <citation type="submission" date="2021-01" db="EMBL/GenBank/DDBJ databases">
        <title>Whole genome shotgun sequence of Sinosporangium siamense NBRC 109515.</title>
        <authorList>
            <person name="Komaki H."/>
            <person name="Tamura T."/>
        </authorList>
    </citation>
    <scope>NUCLEOTIDE SEQUENCE</scope>
    <source>
        <strain evidence="3">NBRC 109515</strain>
    </source>
</reference>
<dbReference type="InterPro" id="IPR016032">
    <property type="entry name" value="Sig_transdc_resp-reg_C-effctor"/>
</dbReference>
<sequence length="94" mass="9839">MAIVGYLLKDIPPEELVAAIGKAARGETVLGDAAAGRLVAELVGAPTARLTERELEVARLVGAGASNREIAARLFITEDGEEPYLQHSAEAWAA</sequence>
<dbReference type="InterPro" id="IPR000792">
    <property type="entry name" value="Tscrpt_reg_LuxR_C"/>
</dbReference>
<dbReference type="SUPFAM" id="SSF46894">
    <property type="entry name" value="C-terminal effector domain of the bipartite response regulators"/>
    <property type="match status" value="1"/>
</dbReference>
<feature type="domain" description="HTH luxR-type" evidence="2">
    <location>
        <begin position="47"/>
        <end position="89"/>
    </location>
</feature>
<evidence type="ECO:0000259" key="2">
    <source>
        <dbReference type="SMART" id="SM00421"/>
    </source>
</evidence>
<protein>
    <recommendedName>
        <fullName evidence="2">HTH luxR-type domain-containing protein</fullName>
    </recommendedName>
</protein>
<dbReference type="SMART" id="SM00421">
    <property type="entry name" value="HTH_LUXR"/>
    <property type="match status" value="1"/>
</dbReference>
<evidence type="ECO:0000313" key="4">
    <source>
        <dbReference type="Proteomes" id="UP000606172"/>
    </source>
</evidence>
<dbReference type="GO" id="GO:0003677">
    <property type="term" value="F:DNA binding"/>
    <property type="evidence" value="ECO:0007669"/>
    <property type="project" value="UniProtKB-KW"/>
</dbReference>
<dbReference type="PANTHER" id="PTHR43214:SF43">
    <property type="entry name" value="TWO-COMPONENT RESPONSE REGULATOR"/>
    <property type="match status" value="1"/>
</dbReference>
<comment type="caution">
    <text evidence="3">The sequence shown here is derived from an EMBL/GenBank/DDBJ whole genome shotgun (WGS) entry which is preliminary data.</text>
</comment>
<dbReference type="Gene3D" id="3.40.50.2300">
    <property type="match status" value="1"/>
</dbReference>
<proteinExistence type="predicted"/>
<dbReference type="Pfam" id="PF00196">
    <property type="entry name" value="GerE"/>
    <property type="match status" value="1"/>
</dbReference>
<accession>A0A919RMG8</accession>
<dbReference type="Proteomes" id="UP000606172">
    <property type="component" value="Unassembled WGS sequence"/>
</dbReference>
<dbReference type="PRINTS" id="PR00038">
    <property type="entry name" value="HTHLUXR"/>
</dbReference>
<organism evidence="3 4">
    <name type="scientific">Sinosporangium siamense</name>
    <dbReference type="NCBI Taxonomy" id="1367973"/>
    <lineage>
        <taxon>Bacteria</taxon>
        <taxon>Bacillati</taxon>
        <taxon>Actinomycetota</taxon>
        <taxon>Actinomycetes</taxon>
        <taxon>Streptosporangiales</taxon>
        <taxon>Streptosporangiaceae</taxon>
        <taxon>Sinosporangium</taxon>
    </lineage>
</organism>
<dbReference type="InterPro" id="IPR039420">
    <property type="entry name" value="WalR-like"/>
</dbReference>
<gene>
    <name evidence="3" type="ORF">Ssi02_51020</name>
</gene>
<dbReference type="EMBL" id="BOOW01000031">
    <property type="protein sequence ID" value="GII94871.1"/>
    <property type="molecule type" value="Genomic_DNA"/>
</dbReference>
<evidence type="ECO:0000313" key="3">
    <source>
        <dbReference type="EMBL" id="GII94871.1"/>
    </source>
</evidence>
<dbReference type="GO" id="GO:0006355">
    <property type="term" value="P:regulation of DNA-templated transcription"/>
    <property type="evidence" value="ECO:0007669"/>
    <property type="project" value="InterPro"/>
</dbReference>
<keyword evidence="4" id="KW-1185">Reference proteome</keyword>
<evidence type="ECO:0000256" key="1">
    <source>
        <dbReference type="ARBA" id="ARBA00023125"/>
    </source>
</evidence>
<keyword evidence="1" id="KW-0238">DNA-binding</keyword>
<dbReference type="PANTHER" id="PTHR43214">
    <property type="entry name" value="TWO-COMPONENT RESPONSE REGULATOR"/>
    <property type="match status" value="1"/>
</dbReference>